<dbReference type="EMBL" id="QHHU01000024">
    <property type="protein sequence ID" value="RSM43645.1"/>
    <property type="molecule type" value="Genomic_DNA"/>
</dbReference>
<dbReference type="Proteomes" id="UP000286716">
    <property type="component" value="Unassembled WGS sequence"/>
</dbReference>
<dbReference type="RefSeq" id="WP_020640725.1">
    <property type="nucleotide sequence ID" value="NZ_QHHU01000024.1"/>
</dbReference>
<dbReference type="AlphaFoldDB" id="A0A428WKN4"/>
<gene>
    <name evidence="1" type="ORF">DMA12_18875</name>
</gene>
<protein>
    <recommendedName>
        <fullName evidence="3">ACT domain-containing protein</fullName>
    </recommendedName>
</protein>
<evidence type="ECO:0000313" key="1">
    <source>
        <dbReference type="EMBL" id="RSM43645.1"/>
    </source>
</evidence>
<keyword evidence="2" id="KW-1185">Reference proteome</keyword>
<organism evidence="1 2">
    <name type="scientific">Amycolatopsis balhimycina DSM 5908</name>
    <dbReference type="NCBI Taxonomy" id="1081091"/>
    <lineage>
        <taxon>Bacteria</taxon>
        <taxon>Bacillati</taxon>
        <taxon>Actinomycetota</taxon>
        <taxon>Actinomycetes</taxon>
        <taxon>Pseudonocardiales</taxon>
        <taxon>Pseudonocardiaceae</taxon>
        <taxon>Amycolatopsis</taxon>
    </lineage>
</organism>
<proteinExistence type="predicted"/>
<dbReference type="OrthoDB" id="3579125at2"/>
<comment type="caution">
    <text evidence="1">The sequence shown here is derived from an EMBL/GenBank/DDBJ whole genome shotgun (WGS) entry which is preliminary data.</text>
</comment>
<name>A0A428WKN4_AMYBA</name>
<evidence type="ECO:0008006" key="3">
    <source>
        <dbReference type="Google" id="ProtNLM"/>
    </source>
</evidence>
<accession>A0A428WKN4</accession>
<reference evidence="1 2" key="1">
    <citation type="submission" date="2018-05" db="EMBL/GenBank/DDBJ databases">
        <title>Evolution of GPA BGCs.</title>
        <authorList>
            <person name="Waglechner N."/>
            <person name="Wright G.D."/>
        </authorList>
    </citation>
    <scope>NUCLEOTIDE SEQUENCE [LARGE SCALE GENOMIC DNA]</scope>
    <source>
        <strain evidence="1 2">DSM 5908</strain>
    </source>
</reference>
<sequence>MSSTTSFAVPAPRSALLLRRRIATYFVGGVEQVPGLVGALAQDGRLVHELSVDIRDGVRESSMVCAVLLAGDEIEPLLDRLRALPSVVSSELA</sequence>
<evidence type="ECO:0000313" key="2">
    <source>
        <dbReference type="Proteomes" id="UP000286716"/>
    </source>
</evidence>